<dbReference type="PANTHER" id="PTHR43618:SF8">
    <property type="entry name" value="7ALPHA-HYDROXYSTEROID DEHYDROGENASE"/>
    <property type="match status" value="1"/>
</dbReference>
<name>A0ABT3J7I9_9RHOB</name>
<dbReference type="InterPro" id="IPR036291">
    <property type="entry name" value="NAD(P)-bd_dom_sf"/>
</dbReference>
<gene>
    <name evidence="5" type="ORF">OM960_18980</name>
</gene>
<dbReference type="PROSITE" id="PS00061">
    <property type="entry name" value="ADH_SHORT"/>
    <property type="match status" value="1"/>
</dbReference>
<proteinExistence type="inferred from homology"/>
<comment type="caution">
    <text evidence="5">The sequence shown here is derived from an EMBL/GenBank/DDBJ whole genome shotgun (WGS) entry which is preliminary data.</text>
</comment>
<keyword evidence="2" id="KW-0521">NADP</keyword>
<organism evidence="5 6">
    <name type="scientific">Defluviimonas salinarum</name>
    <dbReference type="NCBI Taxonomy" id="2992147"/>
    <lineage>
        <taxon>Bacteria</taxon>
        <taxon>Pseudomonadati</taxon>
        <taxon>Pseudomonadota</taxon>
        <taxon>Alphaproteobacteria</taxon>
        <taxon>Rhodobacterales</taxon>
        <taxon>Paracoccaceae</taxon>
        <taxon>Albidovulum</taxon>
    </lineage>
</organism>
<dbReference type="PRINTS" id="PR00080">
    <property type="entry name" value="SDRFAMILY"/>
</dbReference>
<evidence type="ECO:0000256" key="2">
    <source>
        <dbReference type="ARBA" id="ARBA00022857"/>
    </source>
</evidence>
<evidence type="ECO:0000256" key="1">
    <source>
        <dbReference type="ARBA" id="ARBA00006484"/>
    </source>
</evidence>
<sequence length="279" mass="29340">MDLNNLFSLEGRIALVTGGATGIGRMAAEALVAAGARVLIVSRKGHACEEVAAELNAAGYTGRAEGFAGDIGTENGVRALAAEIGKRIDRLHILVNNAGVSWGTQLGEFPYSVWDKVMSVNVTGPFALTQAMLPLLKAAATEDDPARVINTGSVMGEVPLGETVYSYAASKAAVHHMIRVLAKELAGARITVNAIAPGPLQSKMTRFAIGHDEGERKMQRHVPRGRIGRPDNIGGCLLFPCGRGGSFLTGAILPVAAASTSRPGRRFSAATERAERWRS</sequence>
<accession>A0ABT3J7I9</accession>
<dbReference type="Gene3D" id="3.40.50.720">
    <property type="entry name" value="NAD(P)-binding Rossmann-like Domain"/>
    <property type="match status" value="1"/>
</dbReference>
<protein>
    <submittedName>
        <fullName evidence="5">SDR family NAD(P)-dependent oxidoreductase</fullName>
    </submittedName>
</protein>
<dbReference type="Pfam" id="PF00106">
    <property type="entry name" value="adh_short"/>
    <property type="match status" value="1"/>
</dbReference>
<keyword evidence="3" id="KW-0560">Oxidoreductase</keyword>
<dbReference type="PANTHER" id="PTHR43618">
    <property type="entry name" value="7-ALPHA-HYDROXYSTEROID DEHYDROGENASE"/>
    <property type="match status" value="1"/>
</dbReference>
<keyword evidence="6" id="KW-1185">Reference proteome</keyword>
<evidence type="ECO:0000313" key="6">
    <source>
        <dbReference type="Proteomes" id="UP001207582"/>
    </source>
</evidence>
<evidence type="ECO:0000256" key="3">
    <source>
        <dbReference type="ARBA" id="ARBA00023002"/>
    </source>
</evidence>
<reference evidence="5 6" key="1">
    <citation type="submission" date="2022-10" db="EMBL/GenBank/DDBJ databases">
        <title>Defluviimonas sp. CAU 1641 isolated from mud.</title>
        <authorList>
            <person name="Kim W."/>
        </authorList>
    </citation>
    <scope>NUCLEOTIDE SEQUENCE [LARGE SCALE GENOMIC DNA]</scope>
    <source>
        <strain evidence="5 6">CAU 1641</strain>
    </source>
</reference>
<dbReference type="InterPro" id="IPR002347">
    <property type="entry name" value="SDR_fam"/>
</dbReference>
<comment type="similarity">
    <text evidence="1 4">Belongs to the short-chain dehydrogenases/reductases (SDR) family.</text>
</comment>
<evidence type="ECO:0000313" key="5">
    <source>
        <dbReference type="EMBL" id="MCW3783629.1"/>
    </source>
</evidence>
<evidence type="ECO:0000256" key="4">
    <source>
        <dbReference type="RuleBase" id="RU000363"/>
    </source>
</evidence>
<dbReference type="InterPro" id="IPR052178">
    <property type="entry name" value="Sec_Metab_Biosynth_SDR"/>
</dbReference>
<dbReference type="PRINTS" id="PR00081">
    <property type="entry name" value="GDHRDH"/>
</dbReference>
<dbReference type="Proteomes" id="UP001207582">
    <property type="component" value="Unassembled WGS sequence"/>
</dbReference>
<dbReference type="EMBL" id="JAPDOG010000022">
    <property type="protein sequence ID" value="MCW3783629.1"/>
    <property type="molecule type" value="Genomic_DNA"/>
</dbReference>
<dbReference type="InterPro" id="IPR020904">
    <property type="entry name" value="Sc_DH/Rdtase_CS"/>
</dbReference>
<dbReference type="SUPFAM" id="SSF51735">
    <property type="entry name" value="NAD(P)-binding Rossmann-fold domains"/>
    <property type="match status" value="1"/>
</dbReference>